<evidence type="ECO:0000256" key="1">
    <source>
        <dbReference type="SAM" id="MobiDB-lite"/>
    </source>
</evidence>
<evidence type="ECO:0000313" key="3">
    <source>
        <dbReference type="Proteomes" id="UP000198406"/>
    </source>
</evidence>
<feature type="region of interest" description="Disordered" evidence="1">
    <location>
        <begin position="184"/>
        <end position="232"/>
    </location>
</feature>
<gene>
    <name evidence="2" type="ORF">FisN_14Hu371</name>
</gene>
<protein>
    <submittedName>
        <fullName evidence="2">Uncharacterized protein</fullName>
    </submittedName>
</protein>
<sequence>MDQTESNELLQFLAEGNASAEDFDTNFLLREPIADERDMTTRSQDTFDSFGDFADDIDIDLSEEDLSLHHQSISGSLEAVTAADLSPSPAVSPTVQKPSASVAPPFAATPNSLPVANDFLSVPATSGIPMRQIPTRAASYSEGDQQRLLLQIQQMSLMQIQQQQQQQVMLPNNLTTLRNTSFHESVTSNTTATTTTSREQSLFSQQRNMQGLSPSSQHSLPLAQGIPSAQTPANLNDAMEKLCETMKRSAVTRNLVKQLGVTRSNSGVGLMRTNSGAALKRSSSAKGSIGEMARMAPIRRPSNSKHSIKRGVLPQSSQHSLDGSNHVLQVDGRTIAHF</sequence>
<reference evidence="2 3" key="1">
    <citation type="journal article" date="2015" name="Plant Cell">
        <title>Oil accumulation by the oleaginous diatom Fistulifera solaris as revealed by the genome and transcriptome.</title>
        <authorList>
            <person name="Tanaka T."/>
            <person name="Maeda Y."/>
            <person name="Veluchamy A."/>
            <person name="Tanaka M."/>
            <person name="Abida H."/>
            <person name="Marechal E."/>
            <person name="Bowler C."/>
            <person name="Muto M."/>
            <person name="Sunaga Y."/>
            <person name="Tanaka M."/>
            <person name="Yoshino T."/>
            <person name="Taniguchi T."/>
            <person name="Fukuda Y."/>
            <person name="Nemoto M."/>
            <person name="Matsumoto M."/>
            <person name="Wong P.S."/>
            <person name="Aburatani S."/>
            <person name="Fujibuchi W."/>
        </authorList>
    </citation>
    <scope>NUCLEOTIDE SEQUENCE [LARGE SCALE GENOMIC DNA]</scope>
    <source>
        <strain evidence="2 3">JPCC DA0580</strain>
    </source>
</reference>
<organism evidence="2 3">
    <name type="scientific">Fistulifera solaris</name>
    <name type="common">Oleaginous diatom</name>
    <dbReference type="NCBI Taxonomy" id="1519565"/>
    <lineage>
        <taxon>Eukaryota</taxon>
        <taxon>Sar</taxon>
        <taxon>Stramenopiles</taxon>
        <taxon>Ochrophyta</taxon>
        <taxon>Bacillariophyta</taxon>
        <taxon>Bacillariophyceae</taxon>
        <taxon>Bacillariophycidae</taxon>
        <taxon>Naviculales</taxon>
        <taxon>Naviculaceae</taxon>
        <taxon>Fistulifera</taxon>
    </lineage>
</organism>
<name>A0A1Z5K4Q2_FISSO</name>
<dbReference type="InParanoid" id="A0A1Z5K4Q2"/>
<proteinExistence type="predicted"/>
<evidence type="ECO:0000313" key="2">
    <source>
        <dbReference type="EMBL" id="GAX21162.1"/>
    </source>
</evidence>
<dbReference type="OrthoDB" id="49594at2759"/>
<dbReference type="AlphaFoldDB" id="A0A1Z5K4Q2"/>
<dbReference type="EMBL" id="BDSP01000156">
    <property type="protein sequence ID" value="GAX21162.1"/>
    <property type="molecule type" value="Genomic_DNA"/>
</dbReference>
<keyword evidence="3" id="KW-1185">Reference proteome</keyword>
<feature type="compositionally biased region" description="Polar residues" evidence="1">
    <location>
        <begin position="198"/>
        <end position="219"/>
    </location>
</feature>
<dbReference type="Proteomes" id="UP000198406">
    <property type="component" value="Unassembled WGS sequence"/>
</dbReference>
<comment type="caution">
    <text evidence="2">The sequence shown here is derived from an EMBL/GenBank/DDBJ whole genome shotgun (WGS) entry which is preliminary data.</text>
</comment>
<accession>A0A1Z5K4Q2</accession>
<feature type="compositionally biased region" description="Low complexity" evidence="1">
    <location>
        <begin position="185"/>
        <end position="197"/>
    </location>
</feature>